<evidence type="ECO:0000259" key="3">
    <source>
        <dbReference type="Pfam" id="PF06276"/>
    </source>
</evidence>
<dbReference type="STRING" id="52441.SAMN05216302_100663"/>
<dbReference type="AlphaFoldDB" id="A0A1I3ZFC0"/>
<reference evidence="5" key="1">
    <citation type="submission" date="2016-10" db="EMBL/GenBank/DDBJ databases">
        <authorList>
            <person name="Varghese N."/>
            <person name="Submissions S."/>
        </authorList>
    </citation>
    <scope>NUCLEOTIDE SEQUENCE [LARGE SCALE GENOMIC DNA]</scope>
    <source>
        <strain evidence="5">Nm69</strain>
    </source>
</reference>
<dbReference type="Pfam" id="PF06276">
    <property type="entry name" value="FhuF"/>
    <property type="match status" value="1"/>
</dbReference>
<dbReference type="Pfam" id="PF04183">
    <property type="entry name" value="IucA_IucC"/>
    <property type="match status" value="1"/>
</dbReference>
<comment type="similarity">
    <text evidence="1">Belongs to the IucA/IucC family.</text>
</comment>
<dbReference type="EMBL" id="FOSP01000006">
    <property type="protein sequence ID" value="SFK42735.1"/>
    <property type="molecule type" value="Genomic_DNA"/>
</dbReference>
<accession>A0A1I3ZFC0</accession>
<evidence type="ECO:0000313" key="4">
    <source>
        <dbReference type="EMBL" id="SFK42735.1"/>
    </source>
</evidence>
<dbReference type="InterPro" id="IPR007310">
    <property type="entry name" value="Aerobactin_biosyn_IucA/IucC_N"/>
</dbReference>
<dbReference type="RefSeq" id="WP_211753356.1">
    <property type="nucleotide sequence ID" value="NZ_FOSP01000006.1"/>
</dbReference>
<protein>
    <submittedName>
        <fullName evidence="4">N2-citryl-N6-acetyl-N6-hydroxylysine synthase</fullName>
    </submittedName>
</protein>
<dbReference type="PANTHER" id="PTHR34384">
    <property type="entry name" value="L-2,3-DIAMINOPROPANOATE--CITRATE LIGASE"/>
    <property type="match status" value="1"/>
</dbReference>
<name>A0A1I3ZFC0_9PROT</name>
<sequence>MNHQYLNTKQLAEKFSATALVNSLLREWHDFEVENNEIVFRNECKTLSIALEQYSNVGSHAYKNAFYRTIDRNKESLSFKMFVQELFQIINKKDGFHVLYPRVMESYQNLMRILNYRKPGYGALFRIKPLSFIDAEQALILGHNFHPCPKSKEQFKNHDHQSFAPEFGNAFALKWVLLKKENFFQMNSSNFVDEDWCANLFEQDHHEVVDSQYKPFPFHPWQFSVINKHHDIDTLIKNKHLIPIEKEGLLKWKATSSLRTIYCENSDYMLKFSLSLRITNSIRHLQAAEVVRGLQVHEVMNSTSGKQFLAEHPSFQILNEPSFLAIKGLSNPIILETIVLIRENPFKAHDKKEAIVLSTITQPNPYLDKGFFSSRSIDAKKWFGLYLENVLDPFIMAQADYGILFGAHQQNIIVQLNDNYPCGVIFRDCQGTGYTRLGYEKMKNEILSLDVNNGNVLDNPMAHALLGYYLIINSTFSLINALAAQQACTEETLLRMVLEYLQKKRSSHLLDYSFIDYLLNSSTLKQKGNFFCCLNGINENTEKNPLDIYNAIDNPLYKISKDSCNA</sequence>
<dbReference type="Gene3D" id="1.10.510.40">
    <property type="match status" value="1"/>
</dbReference>
<dbReference type="GO" id="GO:0019290">
    <property type="term" value="P:siderophore biosynthetic process"/>
    <property type="evidence" value="ECO:0007669"/>
    <property type="project" value="InterPro"/>
</dbReference>
<evidence type="ECO:0000259" key="2">
    <source>
        <dbReference type="Pfam" id="PF04183"/>
    </source>
</evidence>
<dbReference type="InterPro" id="IPR037455">
    <property type="entry name" value="LucA/IucC-like"/>
</dbReference>
<dbReference type="PANTHER" id="PTHR34384:SF5">
    <property type="entry name" value="L-2,3-DIAMINOPROPANOATE--CITRATE LIGASE"/>
    <property type="match status" value="1"/>
</dbReference>
<evidence type="ECO:0000313" key="5">
    <source>
        <dbReference type="Proteomes" id="UP000199533"/>
    </source>
</evidence>
<keyword evidence="5" id="KW-1185">Reference proteome</keyword>
<proteinExistence type="inferred from homology"/>
<dbReference type="GO" id="GO:0016881">
    <property type="term" value="F:acid-amino acid ligase activity"/>
    <property type="evidence" value="ECO:0007669"/>
    <property type="project" value="UniProtKB-ARBA"/>
</dbReference>
<evidence type="ECO:0000256" key="1">
    <source>
        <dbReference type="ARBA" id="ARBA00007832"/>
    </source>
</evidence>
<dbReference type="Proteomes" id="UP000199533">
    <property type="component" value="Unassembled WGS sequence"/>
</dbReference>
<feature type="domain" description="Aerobactin siderophore biosynthesis IucA/IucC N-terminal" evidence="2">
    <location>
        <begin position="131"/>
        <end position="360"/>
    </location>
</feature>
<dbReference type="InterPro" id="IPR022770">
    <property type="entry name" value="IucA/IucC-like_C"/>
</dbReference>
<gene>
    <name evidence="4" type="ORF">SAMN05216302_100663</name>
</gene>
<feature type="domain" description="Aerobactin siderophore biosynthesis IucA/IucC-like C-terminal" evidence="3">
    <location>
        <begin position="381"/>
        <end position="541"/>
    </location>
</feature>
<organism evidence="4 5">
    <name type="scientific">Nitrosomonas aestuarii</name>
    <dbReference type="NCBI Taxonomy" id="52441"/>
    <lineage>
        <taxon>Bacteria</taxon>
        <taxon>Pseudomonadati</taxon>
        <taxon>Pseudomonadota</taxon>
        <taxon>Betaproteobacteria</taxon>
        <taxon>Nitrosomonadales</taxon>
        <taxon>Nitrosomonadaceae</taxon>
        <taxon>Nitrosomonas</taxon>
    </lineage>
</organism>